<evidence type="ECO:0000313" key="2">
    <source>
        <dbReference type="Proteomes" id="UP000235826"/>
    </source>
</evidence>
<reference evidence="1 2" key="1">
    <citation type="submission" date="2018-01" db="EMBL/GenBank/DDBJ databases">
        <title>Complete genome sequence of Flavivirga eckloniae ECD14 isolated from seaweed Ecklonia cava.</title>
        <authorList>
            <person name="Lee J.H."/>
            <person name="Baik K.S."/>
            <person name="Seong C.N."/>
        </authorList>
    </citation>
    <scope>NUCLEOTIDE SEQUENCE [LARGE SCALE GENOMIC DNA]</scope>
    <source>
        <strain evidence="1 2">ECD14</strain>
    </source>
</reference>
<dbReference type="Pfam" id="PF19268">
    <property type="entry name" value="CIS_TMP"/>
    <property type="match status" value="1"/>
</dbReference>
<sequence>MHLIQQHIFDIQCSSQDFGKELQGQLSELLEKEFYPKLEVLFNKYDVKNSTLSIDALAIEIPSVSKRYWKEELVQKSLTQIEDYLKRNQLPDPEEKGVENPAEFISNSYHAEHIFFEFLKTGNIVENAISNDLERIVYEIEVKEAFVEALLLNFEKNRNSIMRWIFSVPDFFKDIVAKKLYDFTNELIDLFDAVLKYVSVDRKDVRETIKKINSDSASKKLWLEFMQWTNYLESKSVLTHVLFKEFIQFSEEFFDIKPEELGLICQFILEDKYSTPQTKDFFEKIIAHSNTGSTGYKSAFKKLEEDILENNALINKVKKEVDLGDNHYIKNAGLILLHPFIKGLLNQLNLCSYEGNWTNRMDQHKAILLTQYLVTGEERMQESDLVLNKILCGFSVEEVVNVKLKITTEEKEKCKSLLEAVNEHWKAMNKSSVEALQETFLQREAKLELVNDGDYNLWVDEKGYDILLEQLPWTIGMVKTPWMENYLICNWKY</sequence>
<dbReference type="RefSeq" id="WP_102755717.1">
    <property type="nucleotide sequence ID" value="NZ_CP025791.1"/>
</dbReference>
<proteinExistence type="predicted"/>
<accession>A0A2K9PPS7</accession>
<organism evidence="1 2">
    <name type="scientific">Flavivirga eckloniae</name>
    <dbReference type="NCBI Taxonomy" id="1803846"/>
    <lineage>
        <taxon>Bacteria</taxon>
        <taxon>Pseudomonadati</taxon>
        <taxon>Bacteroidota</taxon>
        <taxon>Flavobacteriia</taxon>
        <taxon>Flavobacteriales</taxon>
        <taxon>Flavobacteriaceae</taxon>
        <taxon>Flavivirga</taxon>
    </lineage>
</organism>
<dbReference type="OrthoDB" id="1488184at2"/>
<evidence type="ECO:0000313" key="1">
    <source>
        <dbReference type="EMBL" id="AUP79062.1"/>
    </source>
</evidence>
<gene>
    <name evidence="1" type="ORF">C1H87_10270</name>
</gene>
<dbReference type="AlphaFoldDB" id="A0A2K9PPS7"/>
<dbReference type="Proteomes" id="UP000235826">
    <property type="component" value="Chromosome"/>
</dbReference>
<protein>
    <submittedName>
        <fullName evidence="1">Uncharacterized protein</fullName>
    </submittedName>
</protein>
<dbReference type="InterPro" id="IPR045538">
    <property type="entry name" value="CIS_TMP"/>
</dbReference>
<name>A0A2K9PPS7_9FLAO</name>
<dbReference type="KEGG" id="fek:C1H87_10270"/>
<dbReference type="EMBL" id="CP025791">
    <property type="protein sequence ID" value="AUP79062.1"/>
    <property type="molecule type" value="Genomic_DNA"/>
</dbReference>
<keyword evidence="2" id="KW-1185">Reference proteome</keyword>